<dbReference type="GO" id="GO:0003676">
    <property type="term" value="F:nucleic acid binding"/>
    <property type="evidence" value="ECO:0007669"/>
    <property type="project" value="InterPro"/>
</dbReference>
<dbReference type="Gene3D" id="3.30.420.10">
    <property type="entry name" value="Ribonuclease H-like superfamily/Ribonuclease H"/>
    <property type="match status" value="1"/>
</dbReference>
<dbReference type="Proteomes" id="UP000177269">
    <property type="component" value="Unassembled WGS sequence"/>
</dbReference>
<dbReference type="AlphaFoldDB" id="A0A1G2NZQ8"/>
<protein>
    <submittedName>
        <fullName evidence="1">Uncharacterized protein</fullName>
    </submittedName>
</protein>
<evidence type="ECO:0000313" key="2">
    <source>
        <dbReference type="Proteomes" id="UP000177269"/>
    </source>
</evidence>
<accession>A0A1G2NZQ8</accession>
<dbReference type="InterPro" id="IPR036397">
    <property type="entry name" value="RNaseH_sf"/>
</dbReference>
<evidence type="ECO:0000313" key="1">
    <source>
        <dbReference type="EMBL" id="OHA41585.1"/>
    </source>
</evidence>
<name>A0A1G2NZQ8_9BACT</name>
<sequence>MNSAEIKNLIFVDCEANGKCPSMGKLTEFGAVAYPSRVTFHGIIIEGHRSADNPTTRIYTGKVFSEKEVFEKFEKWLLEMCGKERPKFVSDNPAFDWQWINDSFWRTLGRNPFGYSARRIGDFYAGLIGDFMDSSSWKHLRITKHDHNPVHDAMGNLEAFDRLLKGERPKRK</sequence>
<reference evidence="1 2" key="1">
    <citation type="journal article" date="2016" name="Nat. Commun.">
        <title>Thousands of microbial genomes shed light on interconnected biogeochemical processes in an aquifer system.</title>
        <authorList>
            <person name="Anantharaman K."/>
            <person name="Brown C.T."/>
            <person name="Hug L.A."/>
            <person name="Sharon I."/>
            <person name="Castelle C.J."/>
            <person name="Probst A.J."/>
            <person name="Thomas B.C."/>
            <person name="Singh A."/>
            <person name="Wilkins M.J."/>
            <person name="Karaoz U."/>
            <person name="Brodie E.L."/>
            <person name="Williams K.H."/>
            <person name="Hubbard S.S."/>
            <person name="Banfield J.F."/>
        </authorList>
    </citation>
    <scope>NUCLEOTIDE SEQUENCE [LARGE SCALE GENOMIC DNA]</scope>
</reference>
<dbReference type="SUPFAM" id="SSF53098">
    <property type="entry name" value="Ribonuclease H-like"/>
    <property type="match status" value="1"/>
</dbReference>
<organism evidence="1 2">
    <name type="scientific">Candidatus Taylorbacteria bacterium RIFCSPLOWO2_12_FULL_43_20</name>
    <dbReference type="NCBI Taxonomy" id="1802332"/>
    <lineage>
        <taxon>Bacteria</taxon>
        <taxon>Candidatus Tayloriibacteriota</taxon>
    </lineage>
</organism>
<gene>
    <name evidence="1" type="ORF">A3G52_02705</name>
</gene>
<proteinExistence type="predicted"/>
<dbReference type="InterPro" id="IPR012337">
    <property type="entry name" value="RNaseH-like_sf"/>
</dbReference>
<comment type="caution">
    <text evidence="1">The sequence shown here is derived from an EMBL/GenBank/DDBJ whole genome shotgun (WGS) entry which is preliminary data.</text>
</comment>
<dbReference type="EMBL" id="MHSK01000031">
    <property type="protein sequence ID" value="OHA41585.1"/>
    <property type="molecule type" value="Genomic_DNA"/>
</dbReference>